<dbReference type="Proteomes" id="UP000054270">
    <property type="component" value="Unassembled WGS sequence"/>
</dbReference>
<dbReference type="AlphaFoldDB" id="A0A0D2MU73"/>
<gene>
    <name evidence="2" type="ORF">HYPSUDRAFT_63240</name>
</gene>
<feature type="region of interest" description="Disordered" evidence="1">
    <location>
        <begin position="248"/>
        <end position="366"/>
    </location>
</feature>
<dbReference type="PANTHER" id="PTHR13237">
    <property type="entry name" value="SOMETHING ABOUT SILENCING PROTEIN 10-RELATED"/>
    <property type="match status" value="1"/>
</dbReference>
<name>A0A0D2MU73_HYPSF</name>
<feature type="compositionally biased region" description="Basic and acidic residues" evidence="1">
    <location>
        <begin position="309"/>
        <end position="325"/>
    </location>
</feature>
<organism evidence="2 3">
    <name type="scientific">Hypholoma sublateritium (strain FD-334 SS-4)</name>
    <dbReference type="NCBI Taxonomy" id="945553"/>
    <lineage>
        <taxon>Eukaryota</taxon>
        <taxon>Fungi</taxon>
        <taxon>Dikarya</taxon>
        <taxon>Basidiomycota</taxon>
        <taxon>Agaricomycotina</taxon>
        <taxon>Agaricomycetes</taxon>
        <taxon>Agaricomycetidae</taxon>
        <taxon>Agaricales</taxon>
        <taxon>Agaricineae</taxon>
        <taxon>Strophariaceae</taxon>
        <taxon>Hypholoma</taxon>
    </lineage>
</organism>
<dbReference type="GO" id="GO:0000462">
    <property type="term" value="P:maturation of SSU-rRNA from tricistronic rRNA transcript (SSU-rRNA, 5.8S rRNA, LSU-rRNA)"/>
    <property type="evidence" value="ECO:0007669"/>
    <property type="project" value="TreeGrafter"/>
</dbReference>
<dbReference type="GO" id="GO:0032040">
    <property type="term" value="C:small-subunit processome"/>
    <property type="evidence" value="ECO:0007669"/>
    <property type="project" value="TreeGrafter"/>
</dbReference>
<dbReference type="OMA" id="RHTKSER"/>
<dbReference type="EMBL" id="KN817524">
    <property type="protein sequence ID" value="KJA27558.1"/>
    <property type="molecule type" value="Genomic_DNA"/>
</dbReference>
<sequence>MSGSLAAARTALQTIKNSPQALDAADGISLLSLKHSLLLSYLQSLVLVAARRVLGDSLTERTPPAQPFGARDRGPRGACPGDLVDAMIEDRIVLEKVDVLESKMRYQIEKLVRIADGPASAPAAADDPLAFKPNPMALMGDEDAHDAPAKSRTTFRNDGHALKDDDAIYRPPRLAPVPYVEKSKNKSRATRAPIPSALATLAADPAQPFLESTSGLGGAPALASGRAQYLKRLQDFEEDNFTRIIQKKSDARRRQRDEEDLALGGDLGGAGARGGRRRAGGLEDEFGEVLRSVGRVTARDGQGQGDGYEELRQRGKKRDVLERSRASGGRRHRDASDDEPIDAPRMKKRSRFEQETKVAKKRLSKR</sequence>
<feature type="compositionally biased region" description="Basic and acidic residues" evidence="1">
    <location>
        <begin position="145"/>
        <end position="166"/>
    </location>
</feature>
<evidence type="ECO:0008006" key="4">
    <source>
        <dbReference type="Google" id="ProtNLM"/>
    </source>
</evidence>
<evidence type="ECO:0000256" key="1">
    <source>
        <dbReference type="SAM" id="MobiDB-lite"/>
    </source>
</evidence>
<accession>A0A0D2MU73</accession>
<dbReference type="STRING" id="945553.A0A0D2MU73"/>
<dbReference type="PANTHER" id="PTHR13237:SF9">
    <property type="entry name" value="NEUROGUIDIN"/>
    <property type="match status" value="1"/>
</dbReference>
<keyword evidence="3" id="KW-1185">Reference proteome</keyword>
<proteinExistence type="predicted"/>
<feature type="region of interest" description="Disordered" evidence="1">
    <location>
        <begin position="143"/>
        <end position="166"/>
    </location>
</feature>
<reference evidence="3" key="1">
    <citation type="submission" date="2014-04" db="EMBL/GenBank/DDBJ databases">
        <title>Evolutionary Origins and Diversification of the Mycorrhizal Mutualists.</title>
        <authorList>
            <consortium name="DOE Joint Genome Institute"/>
            <consortium name="Mycorrhizal Genomics Consortium"/>
            <person name="Kohler A."/>
            <person name="Kuo A."/>
            <person name="Nagy L.G."/>
            <person name="Floudas D."/>
            <person name="Copeland A."/>
            <person name="Barry K.W."/>
            <person name="Cichocki N."/>
            <person name="Veneault-Fourrey C."/>
            <person name="LaButti K."/>
            <person name="Lindquist E.A."/>
            <person name="Lipzen A."/>
            <person name="Lundell T."/>
            <person name="Morin E."/>
            <person name="Murat C."/>
            <person name="Riley R."/>
            <person name="Ohm R."/>
            <person name="Sun H."/>
            <person name="Tunlid A."/>
            <person name="Henrissat B."/>
            <person name="Grigoriev I.V."/>
            <person name="Hibbett D.S."/>
            <person name="Martin F."/>
        </authorList>
    </citation>
    <scope>NUCLEOTIDE SEQUENCE [LARGE SCALE GENOMIC DNA]</scope>
    <source>
        <strain evidence="3">FD-334 SS-4</strain>
    </source>
</reference>
<evidence type="ECO:0000313" key="2">
    <source>
        <dbReference type="EMBL" id="KJA27558.1"/>
    </source>
</evidence>
<evidence type="ECO:0000313" key="3">
    <source>
        <dbReference type="Proteomes" id="UP000054270"/>
    </source>
</evidence>
<protein>
    <recommendedName>
        <fullName evidence="4">Neuroguidin</fullName>
    </recommendedName>
</protein>
<dbReference type="OrthoDB" id="203440at2759"/>